<sequence length="413" mass="42639">MSYSVRAAAGATVLLAALITTVSPTAQAAPVPPVTERLSAAADGTQADATTVTATVSRNGRVAAFVSDASNLLPGDSPGSRDIFVRQLRTGELRRVALPGAQLGSPTLSRTGRFLAYTASSGDATVSGAYVRDLRTGAVERLALPAGDDFAGGSVASPVLAADGRHVALVVSRPAGSTAAEGSRVYVHDRATGTTEWVSRPDTEPEQYYAQRPAISDDGQHVAYTFTRQIPKGPHVGHVYLLDRASGTEQLVDVAHDGTTPPRVLGVPSLSGDGRRVLFEKFNEGAVTPDDRSSSTFVRDTVTATTVAIPGNPDRPGTRAGVLSADGHHVAYERGADDPASSLGWAWPAVVLDLRTGESRQVSSGTDGGPANASVGRGAVSGNGGVVVFTSHDTDLVPEDTNGVSDAFVHRAR</sequence>
<dbReference type="PANTHER" id="PTHR36842:SF2">
    <property type="entry name" value="SLR0505 PROTEIN"/>
    <property type="match status" value="1"/>
</dbReference>
<evidence type="ECO:0000313" key="1">
    <source>
        <dbReference type="EMBL" id="ANS62547.1"/>
    </source>
</evidence>
<dbReference type="PANTHER" id="PTHR36842">
    <property type="entry name" value="PROTEIN TOLB HOMOLOG"/>
    <property type="match status" value="1"/>
</dbReference>
<dbReference type="Gene3D" id="2.120.10.30">
    <property type="entry name" value="TolB, C-terminal domain"/>
    <property type="match status" value="2"/>
</dbReference>
<reference evidence="1 2" key="1">
    <citation type="submission" date="2016-07" db="EMBL/GenBank/DDBJ databases">
        <title>Enhancement of antibiotic productionsby engineered nitrateutilization in actinobacteria.</title>
        <authorList>
            <person name="Meng S.C."/>
        </authorList>
    </citation>
    <scope>NUCLEOTIDE SEQUENCE [LARGE SCALE GENOMIC DNA]</scope>
    <source>
        <strain evidence="1 2">NRRL 2936</strain>
    </source>
</reference>
<dbReference type="SUPFAM" id="SSF82171">
    <property type="entry name" value="DPP6 N-terminal domain-like"/>
    <property type="match status" value="1"/>
</dbReference>
<dbReference type="Proteomes" id="UP000092598">
    <property type="component" value="Chromosome"/>
</dbReference>
<dbReference type="EMBL" id="CP016438">
    <property type="protein sequence ID" value="ANS62547.1"/>
    <property type="molecule type" value="Genomic_DNA"/>
</dbReference>
<dbReference type="KEGG" id="sls:SLINC_0323"/>
<proteinExistence type="predicted"/>
<dbReference type="OrthoDB" id="39703at2"/>
<organism evidence="1 2">
    <name type="scientific">Streptomyces lincolnensis</name>
    <dbReference type="NCBI Taxonomy" id="1915"/>
    <lineage>
        <taxon>Bacteria</taxon>
        <taxon>Bacillati</taxon>
        <taxon>Actinomycetota</taxon>
        <taxon>Actinomycetes</taxon>
        <taxon>Kitasatosporales</taxon>
        <taxon>Streptomycetaceae</taxon>
        <taxon>Streptomyces</taxon>
    </lineage>
</organism>
<dbReference type="STRING" id="1915.SLINC_0323"/>
<dbReference type="AlphaFoldDB" id="A0A1B1M292"/>
<keyword evidence="2" id="KW-1185">Reference proteome</keyword>
<dbReference type="PATRIC" id="fig|1915.4.peg.418"/>
<protein>
    <submittedName>
        <fullName evidence="1">WD40 domain-containing protein</fullName>
    </submittedName>
</protein>
<gene>
    <name evidence="1" type="ORF">SLINC_0323</name>
</gene>
<dbReference type="RefSeq" id="WP_067425856.1">
    <property type="nucleotide sequence ID" value="NZ_CP016438.1"/>
</dbReference>
<evidence type="ECO:0000313" key="2">
    <source>
        <dbReference type="Proteomes" id="UP000092598"/>
    </source>
</evidence>
<dbReference type="InterPro" id="IPR011042">
    <property type="entry name" value="6-blade_b-propeller_TolB-like"/>
</dbReference>
<name>A0A1B1M292_STRLN</name>
<accession>A0A1B1M292</accession>